<name>A0A1D1US37_RAMVA</name>
<evidence type="ECO:0000313" key="2">
    <source>
        <dbReference type="Proteomes" id="UP000186922"/>
    </source>
</evidence>
<comment type="caution">
    <text evidence="1">The sequence shown here is derived from an EMBL/GenBank/DDBJ whole genome shotgun (WGS) entry which is preliminary data.</text>
</comment>
<dbReference type="AlphaFoldDB" id="A0A1D1US37"/>
<organism evidence="1 2">
    <name type="scientific">Ramazzottius varieornatus</name>
    <name type="common">Water bear</name>
    <name type="synonym">Tardigrade</name>
    <dbReference type="NCBI Taxonomy" id="947166"/>
    <lineage>
        <taxon>Eukaryota</taxon>
        <taxon>Metazoa</taxon>
        <taxon>Ecdysozoa</taxon>
        <taxon>Tardigrada</taxon>
        <taxon>Eutardigrada</taxon>
        <taxon>Parachela</taxon>
        <taxon>Hypsibioidea</taxon>
        <taxon>Ramazzottiidae</taxon>
        <taxon>Ramazzottius</taxon>
    </lineage>
</organism>
<reference evidence="1 2" key="1">
    <citation type="journal article" date="2016" name="Nat. Commun.">
        <title>Extremotolerant tardigrade genome and improved radiotolerance of human cultured cells by tardigrade-unique protein.</title>
        <authorList>
            <person name="Hashimoto T."/>
            <person name="Horikawa D.D."/>
            <person name="Saito Y."/>
            <person name="Kuwahara H."/>
            <person name="Kozuka-Hata H."/>
            <person name="Shin-I T."/>
            <person name="Minakuchi Y."/>
            <person name="Ohishi K."/>
            <person name="Motoyama A."/>
            <person name="Aizu T."/>
            <person name="Enomoto A."/>
            <person name="Kondo K."/>
            <person name="Tanaka S."/>
            <person name="Hara Y."/>
            <person name="Koshikawa S."/>
            <person name="Sagara H."/>
            <person name="Miura T."/>
            <person name="Yokobori S."/>
            <person name="Miyagawa K."/>
            <person name="Suzuki Y."/>
            <person name="Kubo T."/>
            <person name="Oyama M."/>
            <person name="Kohara Y."/>
            <person name="Fujiyama A."/>
            <person name="Arakawa K."/>
            <person name="Katayama T."/>
            <person name="Toyoda A."/>
            <person name="Kunieda T."/>
        </authorList>
    </citation>
    <scope>NUCLEOTIDE SEQUENCE [LARGE SCALE GENOMIC DNA]</scope>
    <source>
        <strain evidence="1 2">YOKOZUNA-1</strain>
    </source>
</reference>
<accession>A0A1D1US37</accession>
<proteinExistence type="predicted"/>
<dbReference type="EMBL" id="BDGG01000002">
    <property type="protein sequence ID" value="GAU92519.1"/>
    <property type="molecule type" value="Genomic_DNA"/>
</dbReference>
<evidence type="ECO:0000313" key="1">
    <source>
        <dbReference type="EMBL" id="GAU92519.1"/>
    </source>
</evidence>
<sequence length="51" mass="5935">MFSAANEPGVSKLHVVVWMEKGETDVEPKRSRLISERRERYTALRPHGRRA</sequence>
<keyword evidence="2" id="KW-1185">Reference proteome</keyword>
<dbReference type="Proteomes" id="UP000186922">
    <property type="component" value="Unassembled WGS sequence"/>
</dbReference>
<gene>
    <name evidence="1" type="primary">RvY_04590-1</name>
    <name evidence="1" type="synonym">RvY_04590.1</name>
    <name evidence="1" type="ORF">RvY_04590</name>
</gene>
<protein>
    <submittedName>
        <fullName evidence="1">Uncharacterized protein</fullName>
    </submittedName>
</protein>